<evidence type="ECO:0000256" key="1">
    <source>
        <dbReference type="ARBA" id="ARBA00006484"/>
    </source>
</evidence>
<evidence type="ECO:0000256" key="2">
    <source>
        <dbReference type="ARBA" id="ARBA00023002"/>
    </source>
</evidence>
<dbReference type="SMART" id="SM00822">
    <property type="entry name" value="PKS_KR"/>
    <property type="match status" value="1"/>
</dbReference>
<sequence>MTGFIPGRFQGAVAIVTGGGSGIGAAVASRLGAEGAAAIIVADLDPSGARGVAERVANGTAALLDVTDPDAVNACFDGVAAEHGGLDLVVNTAGLDDPAAAEEMSRAMREGEPADVLRGLSDDRWRRIMAVNLDGTFHVLRAAARIMVPARRGTIVTVGSSSAFAATPGLAHYVAAKAGAHALAQSAAKELARFGVRLNVVAPGPVDTPMAGRKPAELRAQIRATAAGYATAEQIADNILYLASPGSSNVVGQILLSSGGRPAG</sequence>
<keyword evidence="2" id="KW-0560">Oxidoreductase</keyword>
<accession>A0A3N1D1T3</accession>
<dbReference type="PANTHER" id="PTHR42760:SF133">
    <property type="entry name" value="3-OXOACYL-[ACYL-CARRIER-PROTEIN] REDUCTASE"/>
    <property type="match status" value="1"/>
</dbReference>
<dbReference type="GO" id="GO:0016616">
    <property type="term" value="F:oxidoreductase activity, acting on the CH-OH group of donors, NAD or NADP as acceptor"/>
    <property type="evidence" value="ECO:0007669"/>
    <property type="project" value="UniProtKB-ARBA"/>
</dbReference>
<dbReference type="InterPro" id="IPR057326">
    <property type="entry name" value="KR_dom"/>
</dbReference>
<dbReference type="InterPro" id="IPR020904">
    <property type="entry name" value="Sc_DH/Rdtase_CS"/>
</dbReference>
<protein>
    <submittedName>
        <fullName evidence="5">3-oxoacyl-[acyl-carrier protein] reductase</fullName>
    </submittedName>
</protein>
<organism evidence="5 6">
    <name type="scientific">Actinocorallia herbida</name>
    <dbReference type="NCBI Taxonomy" id="58109"/>
    <lineage>
        <taxon>Bacteria</taxon>
        <taxon>Bacillati</taxon>
        <taxon>Actinomycetota</taxon>
        <taxon>Actinomycetes</taxon>
        <taxon>Streptosporangiales</taxon>
        <taxon>Thermomonosporaceae</taxon>
        <taxon>Actinocorallia</taxon>
    </lineage>
</organism>
<dbReference type="PRINTS" id="PR00081">
    <property type="entry name" value="GDHRDH"/>
</dbReference>
<dbReference type="RefSeq" id="WP_123666774.1">
    <property type="nucleotide sequence ID" value="NZ_RJKE01000001.1"/>
</dbReference>
<dbReference type="FunFam" id="3.40.50.720:FF:000084">
    <property type="entry name" value="Short-chain dehydrogenase reductase"/>
    <property type="match status" value="1"/>
</dbReference>
<feature type="domain" description="Ketoreductase" evidence="4">
    <location>
        <begin position="12"/>
        <end position="204"/>
    </location>
</feature>
<dbReference type="InterPro" id="IPR036291">
    <property type="entry name" value="NAD(P)-bd_dom_sf"/>
</dbReference>
<reference evidence="5 6" key="1">
    <citation type="submission" date="2018-11" db="EMBL/GenBank/DDBJ databases">
        <title>Sequencing the genomes of 1000 actinobacteria strains.</title>
        <authorList>
            <person name="Klenk H.-P."/>
        </authorList>
    </citation>
    <scope>NUCLEOTIDE SEQUENCE [LARGE SCALE GENOMIC DNA]</scope>
    <source>
        <strain evidence="5 6">DSM 44254</strain>
    </source>
</reference>
<evidence type="ECO:0000259" key="4">
    <source>
        <dbReference type="SMART" id="SM00822"/>
    </source>
</evidence>
<dbReference type="AlphaFoldDB" id="A0A3N1D1T3"/>
<comment type="similarity">
    <text evidence="1 3">Belongs to the short-chain dehydrogenases/reductases (SDR) family.</text>
</comment>
<evidence type="ECO:0000313" key="5">
    <source>
        <dbReference type="EMBL" id="ROO87493.1"/>
    </source>
</evidence>
<gene>
    <name evidence="5" type="ORF">EDD29_5101</name>
</gene>
<keyword evidence="6" id="KW-1185">Reference proteome</keyword>
<proteinExistence type="inferred from homology"/>
<dbReference type="PROSITE" id="PS00061">
    <property type="entry name" value="ADH_SHORT"/>
    <property type="match status" value="1"/>
</dbReference>
<dbReference type="Gene3D" id="3.40.50.720">
    <property type="entry name" value="NAD(P)-binding Rossmann-like Domain"/>
    <property type="match status" value="1"/>
</dbReference>
<evidence type="ECO:0000256" key="3">
    <source>
        <dbReference type="RuleBase" id="RU000363"/>
    </source>
</evidence>
<dbReference type="Pfam" id="PF00106">
    <property type="entry name" value="adh_short"/>
    <property type="match status" value="1"/>
</dbReference>
<dbReference type="Proteomes" id="UP000272400">
    <property type="component" value="Unassembled WGS sequence"/>
</dbReference>
<dbReference type="PANTHER" id="PTHR42760">
    <property type="entry name" value="SHORT-CHAIN DEHYDROGENASES/REDUCTASES FAMILY MEMBER"/>
    <property type="match status" value="1"/>
</dbReference>
<name>A0A3N1D1T3_9ACTN</name>
<dbReference type="SUPFAM" id="SSF51735">
    <property type="entry name" value="NAD(P)-binding Rossmann-fold domains"/>
    <property type="match status" value="1"/>
</dbReference>
<dbReference type="OrthoDB" id="9803333at2"/>
<evidence type="ECO:0000313" key="6">
    <source>
        <dbReference type="Proteomes" id="UP000272400"/>
    </source>
</evidence>
<dbReference type="EMBL" id="RJKE01000001">
    <property type="protein sequence ID" value="ROO87493.1"/>
    <property type="molecule type" value="Genomic_DNA"/>
</dbReference>
<dbReference type="PRINTS" id="PR00080">
    <property type="entry name" value="SDRFAMILY"/>
</dbReference>
<dbReference type="InterPro" id="IPR002347">
    <property type="entry name" value="SDR_fam"/>
</dbReference>
<comment type="caution">
    <text evidence="5">The sequence shown here is derived from an EMBL/GenBank/DDBJ whole genome shotgun (WGS) entry which is preliminary data.</text>
</comment>